<evidence type="ECO:0000313" key="6">
    <source>
        <dbReference type="Proteomes" id="UP000682416"/>
    </source>
</evidence>
<dbReference type="RefSeq" id="WP_378741218.1">
    <property type="nucleotide sequence ID" value="NZ_CBDRIY010000064.1"/>
</dbReference>
<dbReference type="InterPro" id="IPR018060">
    <property type="entry name" value="HTH_AraC"/>
</dbReference>
<dbReference type="Proteomes" id="UP000682416">
    <property type="component" value="Chromosome"/>
</dbReference>
<dbReference type="Pfam" id="PF12833">
    <property type="entry name" value="HTH_18"/>
    <property type="match status" value="1"/>
</dbReference>
<dbReference type="InterPro" id="IPR052158">
    <property type="entry name" value="INH-QAR"/>
</dbReference>
<reference evidence="5" key="1">
    <citation type="submission" date="2021-05" db="EMBL/GenBank/DDBJ databases">
        <authorList>
            <person name="Kaiqin L."/>
            <person name="Jian G."/>
        </authorList>
    </citation>
    <scope>NUCLEOTIDE SEQUENCE</scope>
    <source>
        <strain evidence="5">HDS5</strain>
    </source>
</reference>
<protein>
    <submittedName>
        <fullName evidence="5">DJ-1/PfpI family protein</fullName>
    </submittedName>
</protein>
<dbReference type="PROSITE" id="PS00041">
    <property type="entry name" value="HTH_ARAC_FAMILY_1"/>
    <property type="match status" value="1"/>
</dbReference>
<evidence type="ECO:0000313" key="5">
    <source>
        <dbReference type="EMBL" id="QVJ00654.1"/>
    </source>
</evidence>
<dbReference type="GO" id="GO:0043565">
    <property type="term" value="F:sequence-specific DNA binding"/>
    <property type="evidence" value="ECO:0007669"/>
    <property type="project" value="InterPro"/>
</dbReference>
<name>A0A975L6Q7_9ACTN</name>
<keyword evidence="2" id="KW-0238">DNA-binding</keyword>
<keyword evidence="3" id="KW-0804">Transcription</keyword>
<gene>
    <name evidence="5" type="ORF">KGD82_18955</name>
</gene>
<keyword evidence="1" id="KW-0805">Transcription regulation</keyword>
<dbReference type="AlphaFoldDB" id="A0A975L6Q7"/>
<evidence type="ECO:0000256" key="3">
    <source>
        <dbReference type="ARBA" id="ARBA00023163"/>
    </source>
</evidence>
<accession>A0A975L6Q7</accession>
<dbReference type="InterPro" id="IPR018062">
    <property type="entry name" value="HTH_AraC-typ_CS"/>
</dbReference>
<proteinExistence type="predicted"/>
<dbReference type="Gene3D" id="3.40.50.880">
    <property type="match status" value="1"/>
</dbReference>
<dbReference type="SMART" id="SM00342">
    <property type="entry name" value="HTH_ARAC"/>
    <property type="match status" value="1"/>
</dbReference>
<dbReference type="PANTHER" id="PTHR43130:SF3">
    <property type="entry name" value="HTH-TYPE TRANSCRIPTIONAL REGULATOR RV1931C"/>
    <property type="match status" value="1"/>
</dbReference>
<evidence type="ECO:0000259" key="4">
    <source>
        <dbReference type="PROSITE" id="PS01124"/>
    </source>
</evidence>
<dbReference type="Gene3D" id="1.10.10.60">
    <property type="entry name" value="Homeodomain-like"/>
    <property type="match status" value="1"/>
</dbReference>
<keyword evidence="6" id="KW-1185">Reference proteome</keyword>
<dbReference type="SUPFAM" id="SSF52317">
    <property type="entry name" value="Class I glutamine amidotransferase-like"/>
    <property type="match status" value="1"/>
</dbReference>
<dbReference type="InterPro" id="IPR029062">
    <property type="entry name" value="Class_I_gatase-like"/>
</dbReference>
<dbReference type="PROSITE" id="PS01124">
    <property type="entry name" value="HTH_ARAC_FAMILY_2"/>
    <property type="match status" value="1"/>
</dbReference>
<feature type="domain" description="HTH araC/xylS-type" evidence="4">
    <location>
        <begin position="218"/>
        <end position="316"/>
    </location>
</feature>
<dbReference type="InterPro" id="IPR002818">
    <property type="entry name" value="DJ-1/PfpI"/>
</dbReference>
<dbReference type="Pfam" id="PF01965">
    <property type="entry name" value="DJ-1_PfpI"/>
    <property type="match status" value="1"/>
</dbReference>
<dbReference type="KEGG" id="nec:KGD82_18955"/>
<dbReference type="GO" id="GO:0003700">
    <property type="term" value="F:DNA-binding transcription factor activity"/>
    <property type="evidence" value="ECO:0007669"/>
    <property type="project" value="InterPro"/>
</dbReference>
<evidence type="ECO:0000256" key="2">
    <source>
        <dbReference type="ARBA" id="ARBA00023125"/>
    </source>
</evidence>
<sequence>MDARRVVVVAYEDAELLEISSVTSTLATANDLASGGRPYETILATPGGGPVRCSSGLTLQGQAALEDLRGPFDTLVVSGGWGHRRAARSDLLVAHVRRLARESRRVASVCTGSSVLAEAGLLEGRRATTHWHFARELAELHPGVRVDPEPIFVRDGAVSTSAGVTSALDLTLDFVAEDHGPSLARLVSRVLVTYFQRPGNQAQMSVLTTLDPENLLVRGVLTHVRDHLDGDLSASALARTAGVSARHLHRLCLAHTGRTPASLVRRARAEAAADLLESTALSVTEVAARCGFRSAETLRQVFVDLYALPPSRFRALHRRP</sequence>
<evidence type="ECO:0000256" key="1">
    <source>
        <dbReference type="ARBA" id="ARBA00023015"/>
    </source>
</evidence>
<dbReference type="PANTHER" id="PTHR43130">
    <property type="entry name" value="ARAC-FAMILY TRANSCRIPTIONAL REGULATOR"/>
    <property type="match status" value="1"/>
</dbReference>
<dbReference type="CDD" id="cd03137">
    <property type="entry name" value="GATase1_AraC_1"/>
    <property type="match status" value="1"/>
</dbReference>
<dbReference type="SUPFAM" id="SSF46689">
    <property type="entry name" value="Homeodomain-like"/>
    <property type="match status" value="2"/>
</dbReference>
<dbReference type="InterPro" id="IPR009057">
    <property type="entry name" value="Homeodomain-like_sf"/>
</dbReference>
<dbReference type="EMBL" id="CP074402">
    <property type="protein sequence ID" value="QVJ00654.1"/>
    <property type="molecule type" value="Genomic_DNA"/>
</dbReference>
<organism evidence="5 6">
    <name type="scientific">Nocardiopsis eucommiae</name>
    <dbReference type="NCBI Taxonomy" id="2831970"/>
    <lineage>
        <taxon>Bacteria</taxon>
        <taxon>Bacillati</taxon>
        <taxon>Actinomycetota</taxon>
        <taxon>Actinomycetes</taxon>
        <taxon>Streptosporangiales</taxon>
        <taxon>Nocardiopsidaceae</taxon>
        <taxon>Nocardiopsis</taxon>
    </lineage>
</organism>